<dbReference type="SUPFAM" id="SSF56784">
    <property type="entry name" value="HAD-like"/>
    <property type="match status" value="1"/>
</dbReference>
<keyword evidence="2" id="KW-1185">Reference proteome</keyword>
<protein>
    <submittedName>
        <fullName evidence="1">HAD hydrolase family protein</fullName>
    </submittedName>
</protein>
<dbReference type="InterPro" id="IPR023214">
    <property type="entry name" value="HAD_sf"/>
</dbReference>
<dbReference type="PANTHER" id="PTHR10000">
    <property type="entry name" value="PHOSPHOSERINE PHOSPHATASE"/>
    <property type="match status" value="1"/>
</dbReference>
<dbReference type="Proteomes" id="UP001491552">
    <property type="component" value="Unassembled WGS sequence"/>
</dbReference>
<dbReference type="GO" id="GO:0016787">
    <property type="term" value="F:hydrolase activity"/>
    <property type="evidence" value="ECO:0007669"/>
    <property type="project" value="UniProtKB-KW"/>
</dbReference>
<dbReference type="RefSeq" id="WP_349135441.1">
    <property type="nucleotide sequence ID" value="NZ_JBBMFF010000184.1"/>
</dbReference>
<dbReference type="PROSITE" id="PS01229">
    <property type="entry name" value="COF_2"/>
    <property type="match status" value="1"/>
</dbReference>
<accession>A0ABV1G602</accession>
<dbReference type="Pfam" id="PF08282">
    <property type="entry name" value="Hydrolase_3"/>
    <property type="match status" value="1"/>
</dbReference>
<dbReference type="PANTHER" id="PTHR10000:SF25">
    <property type="entry name" value="PHOSPHATASE YKRA-RELATED"/>
    <property type="match status" value="1"/>
</dbReference>
<keyword evidence="1" id="KW-0378">Hydrolase</keyword>
<proteinExistence type="predicted"/>
<organism evidence="1 2">
    <name type="scientific">Faecousia intestinalis</name>
    <dbReference type="NCBI Taxonomy" id="3133167"/>
    <lineage>
        <taxon>Bacteria</taxon>
        <taxon>Bacillati</taxon>
        <taxon>Bacillota</taxon>
        <taxon>Clostridia</taxon>
        <taxon>Eubacteriales</taxon>
        <taxon>Oscillospiraceae</taxon>
        <taxon>Faecousia</taxon>
    </lineage>
</organism>
<evidence type="ECO:0000313" key="2">
    <source>
        <dbReference type="Proteomes" id="UP001491552"/>
    </source>
</evidence>
<dbReference type="EMBL" id="JBBMFF010000184">
    <property type="protein sequence ID" value="MEQ2510759.1"/>
    <property type="molecule type" value="Genomic_DNA"/>
</dbReference>
<comment type="caution">
    <text evidence="1">The sequence shown here is derived from an EMBL/GenBank/DDBJ whole genome shotgun (WGS) entry which is preliminary data.</text>
</comment>
<gene>
    <name evidence="1" type="ORF">WMO66_05775</name>
</gene>
<dbReference type="InterPro" id="IPR036412">
    <property type="entry name" value="HAD-like_sf"/>
</dbReference>
<dbReference type="Gene3D" id="3.40.50.1000">
    <property type="entry name" value="HAD superfamily/HAD-like"/>
    <property type="match status" value="1"/>
</dbReference>
<sequence length="258" mass="27954">MIKAVFFDIDGTLVPWKSGRIPASVFESVAALRRKGILCFVATGRSPFEISAGHLIDGLDFDGYLLNNGELGVDADGTVFYRCPVDPDDLARLLDWVEARGLSCWMVSEKQCAINRLTPAAAQALEDIRTQPPKLGDLRALCREPVYKFSLFLPPEELPMELLPHCAKTQWHAFGHDLFSAAGGKQQAFAATLARYGLTPAQCMAFGDSDNDIGLLTAAGIGVAMEAGTEGARAAADFVTRDCEADGIRYALEYFSVL</sequence>
<dbReference type="Gene3D" id="3.30.1240.10">
    <property type="match status" value="1"/>
</dbReference>
<reference evidence="1 2" key="1">
    <citation type="submission" date="2024-03" db="EMBL/GenBank/DDBJ databases">
        <title>Human intestinal bacterial collection.</title>
        <authorList>
            <person name="Pauvert C."/>
            <person name="Hitch T.C.A."/>
            <person name="Clavel T."/>
        </authorList>
    </citation>
    <scope>NUCLEOTIDE SEQUENCE [LARGE SCALE GENOMIC DNA]</scope>
    <source>
        <strain evidence="1 2">CLA-AA-H192</strain>
    </source>
</reference>
<evidence type="ECO:0000313" key="1">
    <source>
        <dbReference type="EMBL" id="MEQ2510759.1"/>
    </source>
</evidence>
<name>A0ABV1G602_9FIRM</name>